<evidence type="ECO:0000313" key="14">
    <source>
        <dbReference type="EMBL" id="MCP1674608.1"/>
    </source>
</evidence>
<dbReference type="PANTHER" id="PTHR11264">
    <property type="entry name" value="URACIL-DNA GLYCOSYLASE"/>
    <property type="match status" value="1"/>
</dbReference>
<dbReference type="InterPro" id="IPR005122">
    <property type="entry name" value="Uracil-DNA_glycosylase-like"/>
</dbReference>
<evidence type="ECO:0000256" key="2">
    <source>
        <dbReference type="ARBA" id="ARBA00002631"/>
    </source>
</evidence>
<feature type="region of interest" description="Disordered" evidence="12">
    <location>
        <begin position="1"/>
        <end position="23"/>
    </location>
</feature>
<keyword evidence="15" id="KW-1185">Reference proteome</keyword>
<dbReference type="GO" id="GO:0004844">
    <property type="term" value="F:uracil DNA N-glycosylase activity"/>
    <property type="evidence" value="ECO:0007669"/>
    <property type="project" value="UniProtKB-UniRule"/>
</dbReference>
<dbReference type="SMART" id="SM00987">
    <property type="entry name" value="UreE_C"/>
    <property type="match status" value="1"/>
</dbReference>
<feature type="active site" description="Proton acceptor" evidence="9 10">
    <location>
        <position position="96"/>
    </location>
</feature>
<dbReference type="SUPFAM" id="SSF52141">
    <property type="entry name" value="Uracil-DNA glycosylase-like"/>
    <property type="match status" value="1"/>
</dbReference>
<gene>
    <name evidence="9" type="primary">ung</name>
    <name evidence="14" type="ORF">J2T57_001710</name>
</gene>
<feature type="domain" description="Uracil-DNA glycosylase-like" evidence="13">
    <location>
        <begin position="81"/>
        <end position="241"/>
    </location>
</feature>
<dbReference type="EC" id="3.2.2.27" evidence="4 9"/>
<evidence type="ECO:0000256" key="1">
    <source>
        <dbReference type="ARBA" id="ARBA00001400"/>
    </source>
</evidence>
<dbReference type="NCBIfam" id="NF003591">
    <property type="entry name" value="PRK05254.1-4"/>
    <property type="match status" value="1"/>
</dbReference>
<comment type="caution">
    <text evidence="14">The sequence shown here is derived from an EMBL/GenBank/DDBJ whole genome shotgun (WGS) entry which is preliminary data.</text>
</comment>
<dbReference type="AlphaFoldDB" id="A0AAE3G566"/>
<dbReference type="InterPro" id="IPR018085">
    <property type="entry name" value="Ura-DNA_Glyclase_AS"/>
</dbReference>
<evidence type="ECO:0000313" key="15">
    <source>
        <dbReference type="Proteomes" id="UP001205843"/>
    </source>
</evidence>
<dbReference type="CDD" id="cd10027">
    <property type="entry name" value="UDG-F1-like"/>
    <property type="match status" value="1"/>
</dbReference>
<dbReference type="Pfam" id="PF03167">
    <property type="entry name" value="UDG"/>
    <property type="match status" value="1"/>
</dbReference>
<proteinExistence type="inferred from homology"/>
<comment type="function">
    <text evidence="2 9 11">Excises uracil residues from the DNA which can arise as a result of misincorporation of dUMP residues by DNA polymerase or due to deamination of cytosine.</text>
</comment>
<dbReference type="NCBIfam" id="TIGR00628">
    <property type="entry name" value="ung"/>
    <property type="match status" value="1"/>
</dbReference>
<keyword evidence="6 9" id="KW-0227">DNA damage</keyword>
<evidence type="ECO:0000256" key="8">
    <source>
        <dbReference type="ARBA" id="ARBA00023204"/>
    </source>
</evidence>
<dbReference type="RefSeq" id="WP_253476731.1">
    <property type="nucleotide sequence ID" value="NZ_JALJXV010000003.1"/>
</dbReference>
<dbReference type="HAMAP" id="MF_00148">
    <property type="entry name" value="UDG"/>
    <property type="match status" value="1"/>
</dbReference>
<evidence type="ECO:0000256" key="5">
    <source>
        <dbReference type="ARBA" id="ARBA00018429"/>
    </source>
</evidence>
<dbReference type="NCBIfam" id="NF003588">
    <property type="entry name" value="PRK05254.1-1"/>
    <property type="match status" value="1"/>
</dbReference>
<dbReference type="GO" id="GO:0005737">
    <property type="term" value="C:cytoplasm"/>
    <property type="evidence" value="ECO:0007669"/>
    <property type="project" value="UniProtKB-SubCell"/>
</dbReference>
<dbReference type="NCBIfam" id="NF003592">
    <property type="entry name" value="PRK05254.1-5"/>
    <property type="match status" value="1"/>
</dbReference>
<reference evidence="14" key="1">
    <citation type="submission" date="2022-03" db="EMBL/GenBank/DDBJ databases">
        <title>Genomic Encyclopedia of Type Strains, Phase III (KMG-III): the genomes of soil and plant-associated and newly described type strains.</title>
        <authorList>
            <person name="Whitman W."/>
        </authorList>
    </citation>
    <scope>NUCLEOTIDE SEQUENCE</scope>
    <source>
        <strain evidence="14">ANL 6-2</strain>
    </source>
</reference>
<evidence type="ECO:0000256" key="3">
    <source>
        <dbReference type="ARBA" id="ARBA00008184"/>
    </source>
</evidence>
<evidence type="ECO:0000256" key="11">
    <source>
        <dbReference type="RuleBase" id="RU003780"/>
    </source>
</evidence>
<evidence type="ECO:0000256" key="9">
    <source>
        <dbReference type="HAMAP-Rule" id="MF_00148"/>
    </source>
</evidence>
<organism evidence="14 15">
    <name type="scientific">Natronocella acetinitrilica</name>
    <dbReference type="NCBI Taxonomy" id="414046"/>
    <lineage>
        <taxon>Bacteria</taxon>
        <taxon>Pseudomonadati</taxon>
        <taxon>Pseudomonadota</taxon>
        <taxon>Gammaproteobacteria</taxon>
        <taxon>Chromatiales</taxon>
        <taxon>Ectothiorhodospiraceae</taxon>
        <taxon>Natronocella</taxon>
    </lineage>
</organism>
<dbReference type="EMBL" id="JALJXV010000003">
    <property type="protein sequence ID" value="MCP1674608.1"/>
    <property type="molecule type" value="Genomic_DNA"/>
</dbReference>
<evidence type="ECO:0000256" key="4">
    <source>
        <dbReference type="ARBA" id="ARBA00012030"/>
    </source>
</evidence>
<keyword evidence="14" id="KW-0326">Glycosidase</keyword>
<keyword evidence="8 9" id="KW-0234">DNA repair</keyword>
<dbReference type="SMART" id="SM00986">
    <property type="entry name" value="UDG"/>
    <property type="match status" value="1"/>
</dbReference>
<dbReference type="PANTHER" id="PTHR11264:SF0">
    <property type="entry name" value="URACIL-DNA GLYCOSYLASE"/>
    <property type="match status" value="1"/>
</dbReference>
<evidence type="ECO:0000256" key="12">
    <source>
        <dbReference type="SAM" id="MobiDB-lite"/>
    </source>
</evidence>
<evidence type="ECO:0000256" key="10">
    <source>
        <dbReference type="PROSITE-ProRule" id="PRU10072"/>
    </source>
</evidence>
<comment type="similarity">
    <text evidence="3 9 11">Belongs to the uracil-DNA glycosylase (UDG) superfamily. UNG family.</text>
</comment>
<dbReference type="NCBIfam" id="NF003589">
    <property type="entry name" value="PRK05254.1-2"/>
    <property type="match status" value="1"/>
</dbReference>
<protein>
    <recommendedName>
        <fullName evidence="5 9">Uracil-DNA glycosylase</fullName>
        <shortName evidence="9">UDG</shortName>
        <ecNumber evidence="4 9">3.2.2.27</ecNumber>
    </recommendedName>
</protein>
<dbReference type="PROSITE" id="PS00130">
    <property type="entry name" value="U_DNA_GLYCOSYLASE"/>
    <property type="match status" value="1"/>
</dbReference>
<comment type="catalytic activity">
    <reaction evidence="1 9 11">
        <text>Hydrolyzes single-stranded DNA or mismatched double-stranded DNA and polynucleotides, releasing free uracil.</text>
        <dbReference type="EC" id="3.2.2.27"/>
    </reaction>
</comment>
<accession>A0AAE3G566</accession>
<comment type="subcellular location">
    <subcellularLocation>
        <location evidence="9">Cytoplasm</location>
    </subcellularLocation>
</comment>
<dbReference type="InterPro" id="IPR002043">
    <property type="entry name" value="UDG_fam1"/>
</dbReference>
<evidence type="ECO:0000259" key="13">
    <source>
        <dbReference type="SMART" id="SM00986"/>
    </source>
</evidence>
<sequence length="253" mass="27587">MPSRGVLRARSPPRGSDRRMESGAMQALADEVSRLDPDWQRHLGDALATAKGEALLRFLAAREADGAEILPPAGERLTALRLTPFSSVRVVIIGQDPYHDIGQAMGLAFSVGRGVRTPPSLRNIYTEVVRCEGGERPAHGDLSHWARQGVLLLNTLLTVEAHTPGAHQKRGWEAVTDQLISALSAERDGLIFLLWGNHARAKAALVDQARHRVLETSHPSPLGARHGFRGCGHFATVNDVLRARGEAPIRWLD</sequence>
<dbReference type="Proteomes" id="UP001205843">
    <property type="component" value="Unassembled WGS sequence"/>
</dbReference>
<dbReference type="GO" id="GO:0097510">
    <property type="term" value="P:base-excision repair, AP site formation via deaminated base removal"/>
    <property type="evidence" value="ECO:0007669"/>
    <property type="project" value="TreeGrafter"/>
</dbReference>
<dbReference type="Gene3D" id="3.40.470.10">
    <property type="entry name" value="Uracil-DNA glycosylase-like domain"/>
    <property type="match status" value="1"/>
</dbReference>
<keyword evidence="7 9" id="KW-0378">Hydrolase</keyword>
<dbReference type="InterPro" id="IPR036895">
    <property type="entry name" value="Uracil-DNA_glycosylase-like_sf"/>
</dbReference>
<evidence type="ECO:0000256" key="7">
    <source>
        <dbReference type="ARBA" id="ARBA00022801"/>
    </source>
</evidence>
<name>A0AAE3G566_9GAMM</name>
<keyword evidence="9" id="KW-0963">Cytoplasm</keyword>
<evidence type="ECO:0000256" key="6">
    <source>
        <dbReference type="ARBA" id="ARBA00022763"/>
    </source>
</evidence>